<dbReference type="EMBL" id="PVMZ01000025">
    <property type="protein sequence ID" value="PRX13356.1"/>
    <property type="molecule type" value="Genomic_DNA"/>
</dbReference>
<evidence type="ECO:0000313" key="4">
    <source>
        <dbReference type="EMBL" id="PRX13356.1"/>
    </source>
</evidence>
<reference evidence="4 5" key="1">
    <citation type="submission" date="2018-03" db="EMBL/GenBank/DDBJ databases">
        <title>Genomic Encyclopedia of Archaeal and Bacterial Type Strains, Phase II (KMG-II): from individual species to whole genera.</title>
        <authorList>
            <person name="Goeker M."/>
        </authorList>
    </citation>
    <scope>NUCLEOTIDE SEQUENCE [LARGE SCALE GENOMIC DNA]</scope>
    <source>
        <strain evidence="4 5">DSM 43146</strain>
    </source>
</reference>
<evidence type="ECO:0000256" key="1">
    <source>
        <dbReference type="SAM" id="Phobius"/>
    </source>
</evidence>
<feature type="transmembrane region" description="Helical" evidence="1">
    <location>
        <begin position="204"/>
        <end position="226"/>
    </location>
</feature>
<dbReference type="PROSITE" id="PS50883">
    <property type="entry name" value="EAL"/>
    <property type="match status" value="1"/>
</dbReference>
<feature type="transmembrane region" description="Helical" evidence="1">
    <location>
        <begin position="80"/>
        <end position="101"/>
    </location>
</feature>
<feature type="transmembrane region" description="Helical" evidence="1">
    <location>
        <begin position="19"/>
        <end position="40"/>
    </location>
</feature>
<proteinExistence type="predicted"/>
<feature type="transmembrane region" description="Helical" evidence="1">
    <location>
        <begin position="107"/>
        <end position="127"/>
    </location>
</feature>
<dbReference type="Gene3D" id="3.30.70.270">
    <property type="match status" value="1"/>
</dbReference>
<keyword evidence="1" id="KW-1133">Transmembrane helix</keyword>
<dbReference type="InterPro" id="IPR001633">
    <property type="entry name" value="EAL_dom"/>
</dbReference>
<dbReference type="InterPro" id="IPR043128">
    <property type="entry name" value="Rev_trsase/Diguanyl_cyclase"/>
</dbReference>
<evidence type="ECO:0000313" key="5">
    <source>
        <dbReference type="Proteomes" id="UP000239415"/>
    </source>
</evidence>
<dbReference type="Proteomes" id="UP000239415">
    <property type="component" value="Unassembled WGS sequence"/>
</dbReference>
<dbReference type="Gene3D" id="3.20.20.450">
    <property type="entry name" value="EAL domain"/>
    <property type="match status" value="1"/>
</dbReference>
<dbReference type="SUPFAM" id="SSF141868">
    <property type="entry name" value="EAL domain-like"/>
    <property type="match status" value="1"/>
</dbReference>
<dbReference type="SUPFAM" id="SSF55073">
    <property type="entry name" value="Nucleotide cyclase"/>
    <property type="match status" value="1"/>
</dbReference>
<accession>A0A2T0JYL4</accession>
<dbReference type="SMART" id="SM00052">
    <property type="entry name" value="EAL"/>
    <property type="match status" value="1"/>
</dbReference>
<dbReference type="InterPro" id="IPR029787">
    <property type="entry name" value="Nucleotide_cyclase"/>
</dbReference>
<sequence>MVPIEGLVTRPSLRPATAVLALTAVWLLVAVAFGVAGVLMPVPAWLLWPSAIGATGTAMLACRIAAATGQPVISAFWRRITATMVWLCVGSVLQLGHRLFIADTEELTPAAGACFAVAAAFGMMAVVRLPHPRRTWRAGVATGLDMAIVVTAAAIVFSHFLWSADNPAIGGGAATAAFLMIVMIAGSAAVAAVIKAGVTGAGPVLAPALWTLTPIGLLSPAAWILTPVLAPWPHLDPSVASLPVASLLVSAAAWVQARTNTSGRAAAAQPTIVRRHGAWRSISVVPYLAVAAVATMLTVVTVRNGYLSSGLACGSVVLTVLVVTRQLLALLDNAVLLDRLDSQANHDDLTGLPNRRLFTSTLARRTAPTTVAVCDLDGFAALNDQLGDETGDALLRAAAERVGTVTGRDAVVARLLGDEFGLLVPGGDTLLAERLVLAFRTPLRVDSRDLLVTVTAGVATGAGDEVPDLLRRAEVALQAAKYTGADRSREHSGALDATAQHHAELAAALRRGLELGEFRLLYQPIVELPSGAVTGVEALVRWQPTDKPIVSPAEFIPVAEHSGLIIDLGAWILDQACADAAAWQRGHGPSGPRVNINVSARQLLDPDLPGLVASALHRHGLDPDRITIEITETAVFAGGAALETVRELRELGVGLALDDFGTGHSSLTLLRTCPVTTLKVDKSFIDDLNGTAEQEAIASSLSTIASTLGLRAVAEGVETRDQADRLHALGYRYAQGYYFARPVPAADIAALLADPVPVP</sequence>
<feature type="domain" description="EAL" evidence="2">
    <location>
        <begin position="502"/>
        <end position="756"/>
    </location>
</feature>
<dbReference type="Pfam" id="PF00990">
    <property type="entry name" value="GGDEF"/>
    <property type="match status" value="1"/>
</dbReference>
<evidence type="ECO:0000259" key="2">
    <source>
        <dbReference type="PROSITE" id="PS50883"/>
    </source>
</evidence>
<dbReference type="PROSITE" id="PS50887">
    <property type="entry name" value="GGDEF"/>
    <property type="match status" value="1"/>
</dbReference>
<dbReference type="AlphaFoldDB" id="A0A2T0JYL4"/>
<keyword evidence="1" id="KW-0812">Transmembrane</keyword>
<dbReference type="InterPro" id="IPR050706">
    <property type="entry name" value="Cyclic-di-GMP_PDE-like"/>
</dbReference>
<dbReference type="InterPro" id="IPR000160">
    <property type="entry name" value="GGDEF_dom"/>
</dbReference>
<gene>
    <name evidence="4" type="ORF">CLV67_12568</name>
</gene>
<dbReference type="CDD" id="cd01948">
    <property type="entry name" value="EAL"/>
    <property type="match status" value="1"/>
</dbReference>
<feature type="transmembrane region" description="Helical" evidence="1">
    <location>
        <begin position="46"/>
        <end position="68"/>
    </location>
</feature>
<organism evidence="4 5">
    <name type="scientific">Actinoplanes italicus</name>
    <dbReference type="NCBI Taxonomy" id="113567"/>
    <lineage>
        <taxon>Bacteria</taxon>
        <taxon>Bacillati</taxon>
        <taxon>Actinomycetota</taxon>
        <taxon>Actinomycetes</taxon>
        <taxon>Micromonosporales</taxon>
        <taxon>Micromonosporaceae</taxon>
        <taxon>Actinoplanes</taxon>
    </lineage>
</organism>
<keyword evidence="5" id="KW-1185">Reference proteome</keyword>
<protein>
    <submittedName>
        <fullName evidence="4">Diguanylate cyclase (GGDEF)-like protein</fullName>
    </submittedName>
</protein>
<keyword evidence="1" id="KW-0472">Membrane</keyword>
<name>A0A2T0JYL4_9ACTN</name>
<feature type="transmembrane region" description="Helical" evidence="1">
    <location>
        <begin position="238"/>
        <end position="257"/>
    </location>
</feature>
<dbReference type="CDD" id="cd01949">
    <property type="entry name" value="GGDEF"/>
    <property type="match status" value="1"/>
</dbReference>
<dbReference type="InterPro" id="IPR035919">
    <property type="entry name" value="EAL_sf"/>
</dbReference>
<dbReference type="SMART" id="SM00267">
    <property type="entry name" value="GGDEF"/>
    <property type="match status" value="1"/>
</dbReference>
<feature type="domain" description="GGDEF" evidence="3">
    <location>
        <begin position="367"/>
        <end position="493"/>
    </location>
</feature>
<dbReference type="Pfam" id="PF00563">
    <property type="entry name" value="EAL"/>
    <property type="match status" value="1"/>
</dbReference>
<dbReference type="GO" id="GO:0071111">
    <property type="term" value="F:cyclic-guanylate-specific phosphodiesterase activity"/>
    <property type="evidence" value="ECO:0007669"/>
    <property type="project" value="InterPro"/>
</dbReference>
<evidence type="ECO:0000259" key="3">
    <source>
        <dbReference type="PROSITE" id="PS50887"/>
    </source>
</evidence>
<dbReference type="OrthoDB" id="3274485at2"/>
<dbReference type="PANTHER" id="PTHR33121:SF70">
    <property type="entry name" value="SIGNALING PROTEIN YKOW"/>
    <property type="match status" value="1"/>
</dbReference>
<dbReference type="NCBIfam" id="TIGR00254">
    <property type="entry name" value="GGDEF"/>
    <property type="match status" value="1"/>
</dbReference>
<feature type="transmembrane region" description="Helical" evidence="1">
    <location>
        <begin position="278"/>
        <end position="300"/>
    </location>
</feature>
<feature type="transmembrane region" description="Helical" evidence="1">
    <location>
        <begin position="139"/>
        <end position="162"/>
    </location>
</feature>
<dbReference type="PANTHER" id="PTHR33121">
    <property type="entry name" value="CYCLIC DI-GMP PHOSPHODIESTERASE PDEF"/>
    <property type="match status" value="1"/>
</dbReference>
<feature type="transmembrane region" description="Helical" evidence="1">
    <location>
        <begin position="168"/>
        <end position="192"/>
    </location>
</feature>
<comment type="caution">
    <text evidence="4">The sequence shown here is derived from an EMBL/GenBank/DDBJ whole genome shotgun (WGS) entry which is preliminary data.</text>
</comment>